<evidence type="ECO:0000313" key="2">
    <source>
        <dbReference type="Proteomes" id="UP000288227"/>
    </source>
</evidence>
<comment type="caution">
    <text evidence="1">The sequence shown here is derived from an EMBL/GenBank/DDBJ whole genome shotgun (WGS) entry which is preliminary data.</text>
</comment>
<sequence length="135" mass="15544">MDTLIANKFVTVTYTPDLKLLTYKWTGIVNFELGIEAFKKTMSFLQTHPCYFVLHDATEMIGTFTKLNDFMSKEVALNFEKHGGKRSALVISSDVFSVFAINQYLKVVKTNNVEIKLFRSIDSAMEWLKEKMLVE</sequence>
<dbReference type="Proteomes" id="UP000288227">
    <property type="component" value="Unassembled WGS sequence"/>
</dbReference>
<gene>
    <name evidence="1" type="ORF">SanaruYs_15150</name>
</gene>
<reference evidence="1 2" key="1">
    <citation type="submission" date="2018-11" db="EMBL/GenBank/DDBJ databases">
        <title>Chryseotalea sanarue gen. nov., sp., nov., a member of the family Cytophagaceae, isolated from a brackish lake in Hamamatsu Japan.</title>
        <authorList>
            <person name="Maejima Y."/>
            <person name="Iino T."/>
            <person name="Muraguchi Y."/>
            <person name="Fukuda K."/>
            <person name="Ohkuma M."/>
            <person name="Moriuchi R."/>
            <person name="Dohra H."/>
            <person name="Kimbara K."/>
            <person name="Shintani M."/>
        </authorList>
    </citation>
    <scope>NUCLEOTIDE SEQUENCE [LARGE SCALE GENOMIC DNA]</scope>
    <source>
        <strain evidence="1 2">Ys</strain>
    </source>
</reference>
<keyword evidence="2" id="KW-1185">Reference proteome</keyword>
<evidence type="ECO:0000313" key="1">
    <source>
        <dbReference type="EMBL" id="GCC51292.1"/>
    </source>
</evidence>
<evidence type="ECO:0008006" key="3">
    <source>
        <dbReference type="Google" id="ProtNLM"/>
    </source>
</evidence>
<name>A0A401U8R0_9BACT</name>
<dbReference type="EMBL" id="BHXQ01000002">
    <property type="protein sequence ID" value="GCC51292.1"/>
    <property type="molecule type" value="Genomic_DNA"/>
</dbReference>
<dbReference type="AlphaFoldDB" id="A0A401U8R0"/>
<organism evidence="1 2">
    <name type="scientific">Chryseotalea sanaruensis</name>
    <dbReference type="NCBI Taxonomy" id="2482724"/>
    <lineage>
        <taxon>Bacteria</taxon>
        <taxon>Pseudomonadati</taxon>
        <taxon>Bacteroidota</taxon>
        <taxon>Cytophagia</taxon>
        <taxon>Cytophagales</taxon>
        <taxon>Chryseotaleaceae</taxon>
        <taxon>Chryseotalea</taxon>
    </lineage>
</organism>
<dbReference type="OrthoDB" id="893334at2"/>
<dbReference type="RefSeq" id="WP_127121920.1">
    <property type="nucleotide sequence ID" value="NZ_BHXQ01000002.1"/>
</dbReference>
<protein>
    <recommendedName>
        <fullName evidence="3">STAS/SEC14 domain-containing protein</fullName>
    </recommendedName>
</protein>
<accession>A0A401U8R0</accession>
<proteinExistence type="predicted"/>